<feature type="compositionally biased region" description="Low complexity" evidence="1">
    <location>
        <begin position="32"/>
        <end position="48"/>
    </location>
</feature>
<organism evidence="2 3">
    <name type="scientific">Streptomyces lavendofoliae</name>
    <dbReference type="NCBI Taxonomy" id="67314"/>
    <lineage>
        <taxon>Bacteria</taxon>
        <taxon>Bacillati</taxon>
        <taxon>Actinomycetota</taxon>
        <taxon>Actinomycetes</taxon>
        <taxon>Kitasatosporales</taxon>
        <taxon>Streptomycetaceae</taxon>
        <taxon>Streptomyces</taxon>
    </lineage>
</organism>
<keyword evidence="3" id="KW-1185">Reference proteome</keyword>
<reference evidence="2" key="2">
    <citation type="submission" date="2020-09" db="EMBL/GenBank/DDBJ databases">
        <authorList>
            <person name="Sun Q."/>
            <person name="Ohkuma M."/>
        </authorList>
    </citation>
    <scope>NUCLEOTIDE SEQUENCE</scope>
    <source>
        <strain evidence="2">JCM 4391</strain>
    </source>
</reference>
<protein>
    <submittedName>
        <fullName evidence="2">Uncharacterized protein</fullName>
    </submittedName>
</protein>
<feature type="compositionally biased region" description="Gly residues" evidence="1">
    <location>
        <begin position="50"/>
        <end position="63"/>
    </location>
</feature>
<comment type="caution">
    <text evidence="2">The sequence shown here is derived from an EMBL/GenBank/DDBJ whole genome shotgun (WGS) entry which is preliminary data.</text>
</comment>
<sequence length="84" mass="8491">MFDGVSLTPQTLSRMTRGPVSGACGKADGIAARRGTAPAARRPSSPGAWRGIGGSRSPGGGTPCGARREEKITQAMDHSIPLSG</sequence>
<dbReference type="AlphaFoldDB" id="A0A918HT92"/>
<evidence type="ECO:0000313" key="3">
    <source>
        <dbReference type="Proteomes" id="UP000636661"/>
    </source>
</evidence>
<reference evidence="2" key="1">
    <citation type="journal article" date="2014" name="Int. J. Syst. Evol. Microbiol.">
        <title>Complete genome sequence of Corynebacterium casei LMG S-19264T (=DSM 44701T), isolated from a smear-ripened cheese.</title>
        <authorList>
            <consortium name="US DOE Joint Genome Institute (JGI-PGF)"/>
            <person name="Walter F."/>
            <person name="Albersmeier A."/>
            <person name="Kalinowski J."/>
            <person name="Ruckert C."/>
        </authorList>
    </citation>
    <scope>NUCLEOTIDE SEQUENCE</scope>
    <source>
        <strain evidence="2">JCM 4391</strain>
    </source>
</reference>
<dbReference type="EMBL" id="BMTP01000002">
    <property type="protein sequence ID" value="GGU24372.1"/>
    <property type="molecule type" value="Genomic_DNA"/>
</dbReference>
<dbReference type="Proteomes" id="UP000636661">
    <property type="component" value="Unassembled WGS sequence"/>
</dbReference>
<gene>
    <name evidence="2" type="ORF">GCM10010274_08600</name>
</gene>
<evidence type="ECO:0000256" key="1">
    <source>
        <dbReference type="SAM" id="MobiDB-lite"/>
    </source>
</evidence>
<evidence type="ECO:0000313" key="2">
    <source>
        <dbReference type="EMBL" id="GGU24372.1"/>
    </source>
</evidence>
<name>A0A918HT92_9ACTN</name>
<proteinExistence type="predicted"/>
<feature type="region of interest" description="Disordered" evidence="1">
    <location>
        <begin position="1"/>
        <end position="84"/>
    </location>
</feature>
<accession>A0A918HT92</accession>